<gene>
    <name evidence="2" type="ORF">FRV6_16496</name>
</gene>
<dbReference type="AlphaFoldDB" id="A0A2H3TUS9"/>
<dbReference type="EMBL" id="FMJY01000011">
    <property type="protein sequence ID" value="SCO92368.1"/>
    <property type="molecule type" value="Genomic_DNA"/>
</dbReference>
<feature type="region of interest" description="Disordered" evidence="1">
    <location>
        <begin position="74"/>
        <end position="151"/>
    </location>
</feature>
<name>A0A2H3TUS9_FUSOX</name>
<dbReference type="VEuPathDB" id="FungiDB:FOMG_18020"/>
<evidence type="ECO:0000256" key="1">
    <source>
        <dbReference type="SAM" id="MobiDB-lite"/>
    </source>
</evidence>
<reference evidence="3" key="1">
    <citation type="submission" date="2016-09" db="EMBL/GenBank/DDBJ databases">
        <authorList>
            <person name="Guldener U."/>
        </authorList>
    </citation>
    <scope>NUCLEOTIDE SEQUENCE [LARGE SCALE GENOMIC DNA]</scope>
    <source>
        <strain evidence="3">V64-1</strain>
    </source>
</reference>
<accession>A0A2H3TUS9</accession>
<dbReference type="OrthoDB" id="5030436at2759"/>
<feature type="compositionally biased region" description="Basic residues" evidence="1">
    <location>
        <begin position="251"/>
        <end position="268"/>
    </location>
</feature>
<protein>
    <submittedName>
        <fullName evidence="2">Uncharacterized protein</fullName>
    </submittedName>
</protein>
<organism evidence="2 3">
    <name type="scientific">Fusarium oxysporum</name>
    <name type="common">Fusarium vascular wilt</name>
    <dbReference type="NCBI Taxonomy" id="5507"/>
    <lineage>
        <taxon>Eukaryota</taxon>
        <taxon>Fungi</taxon>
        <taxon>Dikarya</taxon>
        <taxon>Ascomycota</taxon>
        <taxon>Pezizomycotina</taxon>
        <taxon>Sordariomycetes</taxon>
        <taxon>Hypocreomycetidae</taxon>
        <taxon>Hypocreales</taxon>
        <taxon>Nectriaceae</taxon>
        <taxon>Fusarium</taxon>
        <taxon>Fusarium oxysporum species complex</taxon>
    </lineage>
</organism>
<evidence type="ECO:0000313" key="2">
    <source>
        <dbReference type="EMBL" id="SCO92368.1"/>
    </source>
</evidence>
<feature type="region of interest" description="Disordered" evidence="1">
    <location>
        <begin position="244"/>
        <end position="272"/>
    </location>
</feature>
<feature type="compositionally biased region" description="Polar residues" evidence="1">
    <location>
        <begin position="96"/>
        <end position="125"/>
    </location>
</feature>
<dbReference type="Proteomes" id="UP000219369">
    <property type="component" value="Unassembled WGS sequence"/>
</dbReference>
<sequence length="359" mass="41335">MPSVSRCFALFKHSVRGTSSKHSRLAYKYTPPLSNFDIHIRTRLLGRGGMLPDAAQALRAFGYLRVPDGWKNARIQRRNPHNRSNATPGSDGAQFDCQSDHIQPASKSAPDNPSSSLTGTGQSEHTTGEPPGPKPPASGNTPPNDLPPFGEKRFAKLATDLRSELQPNPSLLLEKVFDLFQALRGTNPLREEISSTDPWRQQVFKQLRNAEKAHDAHALLHMTMKRYWSYQFAREYMQERKLTDMHDATKRIKRKRREPSPRQPRRYTRPKDDRALTKMIQDCWGLCPSVKVAKDDRRRNMAKYWLDIGLPMLGWLNAWAMRRSLLQHCSSLRRGRNQIKDFVDYVDKCYIDFKQQLVQ</sequence>
<proteinExistence type="predicted"/>
<evidence type="ECO:0000313" key="3">
    <source>
        <dbReference type="Proteomes" id="UP000219369"/>
    </source>
</evidence>